<dbReference type="Proteomes" id="UP000054359">
    <property type="component" value="Unassembled WGS sequence"/>
</dbReference>
<reference evidence="1 2" key="1">
    <citation type="submission" date="2013-11" db="EMBL/GenBank/DDBJ databases">
        <title>Genome sequencing of Stegodyphus mimosarum.</title>
        <authorList>
            <person name="Bechsgaard J."/>
        </authorList>
    </citation>
    <scope>NUCLEOTIDE SEQUENCE [LARGE SCALE GENOMIC DNA]</scope>
</reference>
<proteinExistence type="predicted"/>
<sequence>MHFETCRVRVELARSSKSPAFFTFSIDFPLIDNNLSPTAIDPSRAATEPGVILLM</sequence>
<name>A0A087T912_STEMI</name>
<accession>A0A087T912</accession>
<gene>
    <name evidence="1" type="ORF">X975_08596</name>
</gene>
<evidence type="ECO:0000313" key="2">
    <source>
        <dbReference type="Proteomes" id="UP000054359"/>
    </source>
</evidence>
<dbReference type="AlphaFoldDB" id="A0A087T912"/>
<dbReference type="EMBL" id="KK114050">
    <property type="protein sequence ID" value="KFM61601.1"/>
    <property type="molecule type" value="Genomic_DNA"/>
</dbReference>
<feature type="non-terminal residue" evidence="1">
    <location>
        <position position="55"/>
    </location>
</feature>
<protein>
    <submittedName>
        <fullName evidence="1">Uncharacterized protein</fullName>
    </submittedName>
</protein>
<organism evidence="1 2">
    <name type="scientific">Stegodyphus mimosarum</name>
    <name type="common">African social velvet spider</name>
    <dbReference type="NCBI Taxonomy" id="407821"/>
    <lineage>
        <taxon>Eukaryota</taxon>
        <taxon>Metazoa</taxon>
        <taxon>Ecdysozoa</taxon>
        <taxon>Arthropoda</taxon>
        <taxon>Chelicerata</taxon>
        <taxon>Arachnida</taxon>
        <taxon>Araneae</taxon>
        <taxon>Araneomorphae</taxon>
        <taxon>Entelegynae</taxon>
        <taxon>Eresoidea</taxon>
        <taxon>Eresidae</taxon>
        <taxon>Stegodyphus</taxon>
    </lineage>
</organism>
<keyword evidence="2" id="KW-1185">Reference proteome</keyword>
<evidence type="ECO:0000313" key="1">
    <source>
        <dbReference type="EMBL" id="KFM61601.1"/>
    </source>
</evidence>